<evidence type="ECO:0000313" key="3">
    <source>
        <dbReference type="Proteomes" id="UP000192746"/>
    </source>
</evidence>
<name>A0A1Y1T1H9_9FLAO</name>
<evidence type="ECO:0000313" key="2">
    <source>
        <dbReference type="EMBL" id="ORL44474.1"/>
    </source>
</evidence>
<keyword evidence="3" id="KW-1185">Reference proteome</keyword>
<dbReference type="OrthoDB" id="1442507at2"/>
<feature type="transmembrane region" description="Helical" evidence="1">
    <location>
        <begin position="62"/>
        <end position="80"/>
    </location>
</feature>
<dbReference type="STRING" id="1185767.IIF7_15865"/>
<protein>
    <submittedName>
        <fullName evidence="2">Uncharacterized protein</fullName>
    </submittedName>
</protein>
<keyword evidence="1" id="KW-0472">Membrane</keyword>
<dbReference type="EMBL" id="ARYN01000015">
    <property type="protein sequence ID" value="ORL44474.1"/>
    <property type="molecule type" value="Genomic_DNA"/>
</dbReference>
<reference evidence="2 3" key="1">
    <citation type="submission" date="2013-04" db="EMBL/GenBank/DDBJ databases">
        <title>Zunongwangia sp. 22II14-10F7 Genome Sequencing.</title>
        <authorList>
            <person name="Lai Q."/>
            <person name="Shao Z."/>
        </authorList>
    </citation>
    <scope>NUCLEOTIDE SEQUENCE [LARGE SCALE GENOMIC DNA]</scope>
    <source>
        <strain evidence="2 3">22II14-10F7</strain>
    </source>
</reference>
<gene>
    <name evidence="2" type="ORF">IIF7_15865</name>
</gene>
<feature type="transmembrane region" description="Helical" evidence="1">
    <location>
        <begin position="117"/>
        <end position="140"/>
    </location>
</feature>
<accession>A0A1Y1T1H9</accession>
<dbReference type="Proteomes" id="UP000192746">
    <property type="component" value="Unassembled WGS sequence"/>
</dbReference>
<organism evidence="2 3">
    <name type="scientific">Zunongwangia atlantica 22II14-10F7</name>
    <dbReference type="NCBI Taxonomy" id="1185767"/>
    <lineage>
        <taxon>Bacteria</taxon>
        <taxon>Pseudomonadati</taxon>
        <taxon>Bacteroidota</taxon>
        <taxon>Flavobacteriia</taxon>
        <taxon>Flavobacteriales</taxon>
        <taxon>Flavobacteriaceae</taxon>
        <taxon>Zunongwangia</taxon>
    </lineage>
</organism>
<evidence type="ECO:0000256" key="1">
    <source>
        <dbReference type="SAM" id="Phobius"/>
    </source>
</evidence>
<comment type="caution">
    <text evidence="2">The sequence shown here is derived from an EMBL/GenBank/DDBJ whole genome shotgun (WGS) entry which is preliminary data.</text>
</comment>
<sequence>MENKEKKLNEFTQKIFSETSLETPSFNFTDKVMANLPEIHSAKTIKTTSVKKIKYEPLISKSGWIMIAAFVAILLISAYFSSAVNASEVMIDKWSTLKSVFNFSFKMPNIGIINTDVLAISIALFTAYFLLEIFLLNNWINKRNFVQ</sequence>
<proteinExistence type="predicted"/>
<keyword evidence="1" id="KW-0812">Transmembrane</keyword>
<keyword evidence="1" id="KW-1133">Transmembrane helix</keyword>
<dbReference type="AlphaFoldDB" id="A0A1Y1T1H9"/>
<dbReference type="RefSeq" id="WP_084842689.1">
    <property type="nucleotide sequence ID" value="NZ_ARYN01000015.1"/>
</dbReference>